<dbReference type="AlphaFoldDB" id="A0A0D0NQB8"/>
<gene>
    <name evidence="2" type="ORF">RL74_00930</name>
</gene>
<feature type="region of interest" description="Disordered" evidence="1">
    <location>
        <begin position="21"/>
        <end position="62"/>
    </location>
</feature>
<protein>
    <submittedName>
        <fullName evidence="2">Uncharacterized protein</fullName>
    </submittedName>
</protein>
<dbReference type="Proteomes" id="UP000032101">
    <property type="component" value="Unassembled WGS sequence"/>
</dbReference>
<comment type="caution">
    <text evidence="2">The sequence shown here is derived from an EMBL/GenBank/DDBJ whole genome shotgun (WGS) entry which is preliminary data.</text>
</comment>
<evidence type="ECO:0000256" key="1">
    <source>
        <dbReference type="SAM" id="MobiDB-lite"/>
    </source>
</evidence>
<dbReference type="OrthoDB" id="7005530at2"/>
<sequence length="253" mass="28050">MAVKVEASLWTMTADHRAPVRETKARDFERKLGLSDHASTPNDSTGWQRDVQASPQQHPHSVVPDADLTRILRPRPADASDPRSACALELYALGARAGHHLSYRPDAFLAGPDIRSVATVDAMQGYSVPLSAVPFPSTTSLMSIAVATAGPVALWDVAVGSQQQGLEGTSQVQFLSYLTRKWPDRHFQFLPRDKGIELVVRDYRLTSLEHDELVEELSRRAASMSERPQQIWLNGREVWRAASLSNEGEHHGR</sequence>
<evidence type="ECO:0000313" key="2">
    <source>
        <dbReference type="EMBL" id="KIQ61291.1"/>
    </source>
</evidence>
<accession>A0A0D0NQB8</accession>
<organism evidence="2 3">
    <name type="scientific">Pseudomonas fluorescens</name>
    <dbReference type="NCBI Taxonomy" id="294"/>
    <lineage>
        <taxon>Bacteria</taxon>
        <taxon>Pseudomonadati</taxon>
        <taxon>Pseudomonadota</taxon>
        <taxon>Gammaproteobacteria</taxon>
        <taxon>Pseudomonadales</taxon>
        <taxon>Pseudomonadaceae</taxon>
        <taxon>Pseudomonas</taxon>
    </lineage>
</organism>
<dbReference type="EMBL" id="JXNZ01000005">
    <property type="protein sequence ID" value="KIQ61291.1"/>
    <property type="molecule type" value="Genomic_DNA"/>
</dbReference>
<reference evidence="2 3" key="1">
    <citation type="submission" date="2015-01" db="EMBL/GenBank/DDBJ databases">
        <title>Draft Genome Sequence of the Biocontrol and Plant Growth-Promoting Rhizobacteria (PGPR) Pseudomonas fluorescens UM270.</title>
        <authorList>
            <person name="Hernandez-Salmeron J.E."/>
            <person name="Santoyo G."/>
            <person name="Moreno-Hagelsieb G."/>
            <person name="Hernandez-Leon R."/>
        </authorList>
    </citation>
    <scope>NUCLEOTIDE SEQUENCE [LARGE SCALE GENOMIC DNA]</scope>
    <source>
        <strain evidence="2 3">UM270</strain>
    </source>
</reference>
<proteinExistence type="predicted"/>
<dbReference type="PATRIC" id="fig|294.124.peg.189"/>
<name>A0A0D0NQB8_PSEFL</name>
<dbReference type="RefSeq" id="WP_042727955.1">
    <property type="nucleotide sequence ID" value="NZ_JXNZ01000005.1"/>
</dbReference>
<feature type="compositionally biased region" description="Basic and acidic residues" evidence="1">
    <location>
        <begin position="21"/>
        <end position="34"/>
    </location>
</feature>
<evidence type="ECO:0000313" key="3">
    <source>
        <dbReference type="Proteomes" id="UP000032101"/>
    </source>
</evidence>
<feature type="compositionally biased region" description="Polar residues" evidence="1">
    <location>
        <begin position="37"/>
        <end position="59"/>
    </location>
</feature>